<dbReference type="NCBIfam" id="TIGR02991">
    <property type="entry name" value="ectoine_eutB"/>
    <property type="match status" value="1"/>
</dbReference>
<dbReference type="STRING" id="187304.B0E33_26785"/>
<dbReference type="Gene3D" id="3.40.50.1100">
    <property type="match status" value="2"/>
</dbReference>
<dbReference type="NCBIfam" id="NF005680">
    <property type="entry name" value="PRK07476.1"/>
    <property type="match status" value="1"/>
</dbReference>
<evidence type="ECO:0000256" key="3">
    <source>
        <dbReference type="ARBA" id="ARBA00022898"/>
    </source>
</evidence>
<evidence type="ECO:0000256" key="4">
    <source>
        <dbReference type="ARBA" id="ARBA00023239"/>
    </source>
</evidence>
<dbReference type="GO" id="GO:0006567">
    <property type="term" value="P:L-threonine catabolic process"/>
    <property type="evidence" value="ECO:0007669"/>
    <property type="project" value="TreeGrafter"/>
</dbReference>
<dbReference type="GO" id="GO:0030170">
    <property type="term" value="F:pyridoxal phosphate binding"/>
    <property type="evidence" value="ECO:0007669"/>
    <property type="project" value="InterPro"/>
</dbReference>
<keyword evidence="3" id="KW-0663">Pyridoxal phosphate</keyword>
<feature type="domain" description="Tryptophan synthase beta chain-like PALP" evidence="5">
    <location>
        <begin position="34"/>
        <end position="319"/>
    </location>
</feature>
<dbReference type="PROSITE" id="PS00165">
    <property type="entry name" value="DEHYDRATASE_SER_THR"/>
    <property type="match status" value="1"/>
</dbReference>
<dbReference type="InterPro" id="IPR001926">
    <property type="entry name" value="TrpB-like_PALP"/>
</dbReference>
<comment type="similarity">
    <text evidence="2">Belongs to the serine/threonine dehydratase family.</text>
</comment>
<evidence type="ECO:0000256" key="2">
    <source>
        <dbReference type="ARBA" id="ARBA00010869"/>
    </source>
</evidence>
<dbReference type="GO" id="GO:0003941">
    <property type="term" value="F:L-serine ammonia-lyase activity"/>
    <property type="evidence" value="ECO:0007669"/>
    <property type="project" value="TreeGrafter"/>
</dbReference>
<dbReference type="CDD" id="cd01562">
    <property type="entry name" value="Thr-dehyd"/>
    <property type="match status" value="1"/>
</dbReference>
<dbReference type="Proteomes" id="UP000048926">
    <property type="component" value="Unassembled WGS sequence"/>
</dbReference>
<proteinExistence type="inferred from homology"/>
<evidence type="ECO:0000256" key="1">
    <source>
        <dbReference type="ARBA" id="ARBA00001933"/>
    </source>
</evidence>
<keyword evidence="4 6" id="KW-0456">Lyase</keyword>
<organism evidence="6 7">
    <name type="scientific">Roseibium aggregatum</name>
    <dbReference type="NCBI Taxonomy" id="187304"/>
    <lineage>
        <taxon>Bacteria</taxon>
        <taxon>Pseudomonadati</taxon>
        <taxon>Pseudomonadota</taxon>
        <taxon>Alphaproteobacteria</taxon>
        <taxon>Hyphomicrobiales</taxon>
        <taxon>Stappiaceae</taxon>
        <taxon>Roseibium</taxon>
    </lineage>
</organism>
<keyword evidence="7" id="KW-1185">Reference proteome</keyword>
<dbReference type="InterPro" id="IPR000634">
    <property type="entry name" value="Ser/Thr_deHydtase_PyrdxlP-BS"/>
</dbReference>
<dbReference type="InterPro" id="IPR050147">
    <property type="entry name" value="Ser/Thr_Dehydratase"/>
</dbReference>
<dbReference type="EMBL" id="CXST01000001">
    <property type="protein sequence ID" value="CTQ42237.1"/>
    <property type="molecule type" value="Genomic_DNA"/>
</dbReference>
<name>A0A0M6XXT6_9HYPH</name>
<protein>
    <submittedName>
        <fullName evidence="6">L-threonine dehydratase catabolic TdcB</fullName>
        <ecNumber evidence="6">4.3.1.19</ecNumber>
    </submittedName>
</protein>
<dbReference type="PANTHER" id="PTHR48078:SF6">
    <property type="entry name" value="L-THREONINE DEHYDRATASE CATABOLIC TDCB"/>
    <property type="match status" value="1"/>
</dbReference>
<dbReference type="Pfam" id="PF00291">
    <property type="entry name" value="PALP"/>
    <property type="match status" value="1"/>
</dbReference>
<dbReference type="FunFam" id="3.40.50.1100:FF:000005">
    <property type="entry name" value="Threonine dehydratase catabolic"/>
    <property type="match status" value="1"/>
</dbReference>
<gene>
    <name evidence="6" type="primary">tdcB_2</name>
    <name evidence="6" type="ORF">LAL4801_00662</name>
</gene>
<dbReference type="PANTHER" id="PTHR48078">
    <property type="entry name" value="THREONINE DEHYDRATASE, MITOCHONDRIAL-RELATED"/>
    <property type="match status" value="1"/>
</dbReference>
<sequence>MQDLHDDHERYRKQSMQLTLTDIFEARRAIAGRVVRTPLLPSRFMTEQTGQPFFLKMETMQPTGAFKLRGATNAARNAPEGTTTLTCCSTGNHGRGVAYAARELGLNAVICMSSLVPQTKLDGIRALGSETRIVGNSQDDALAECRKLGQATGVFEISPFDDPYVIAGQGTIGLEILEDVPNLDTLLVPLSGGGLAAGVALAAKSINPQVRVVGLTMDRGAAMKTSIDAGRPVEVPEVASLADSLGGGIGLDNRLSFAMCRDLLDEIILVTEGEIYRAMQALYYEDSHVAEGACVVGIAAILAGKLTAPKGPVATIITGRNVDMVQFTKVMTGQDVMLGDYLLEGKPYGA</sequence>
<dbReference type="GO" id="GO:0009097">
    <property type="term" value="P:isoleucine biosynthetic process"/>
    <property type="evidence" value="ECO:0007669"/>
    <property type="project" value="TreeGrafter"/>
</dbReference>
<dbReference type="GO" id="GO:0006565">
    <property type="term" value="P:L-serine catabolic process"/>
    <property type="evidence" value="ECO:0007669"/>
    <property type="project" value="TreeGrafter"/>
</dbReference>
<evidence type="ECO:0000313" key="7">
    <source>
        <dbReference type="Proteomes" id="UP000048926"/>
    </source>
</evidence>
<dbReference type="SUPFAM" id="SSF53686">
    <property type="entry name" value="Tryptophan synthase beta subunit-like PLP-dependent enzymes"/>
    <property type="match status" value="1"/>
</dbReference>
<dbReference type="InterPro" id="IPR014333">
    <property type="entry name" value="Ectoine_EutB"/>
</dbReference>
<dbReference type="GO" id="GO:0004794">
    <property type="term" value="F:threonine deaminase activity"/>
    <property type="evidence" value="ECO:0007669"/>
    <property type="project" value="UniProtKB-EC"/>
</dbReference>
<dbReference type="InterPro" id="IPR036052">
    <property type="entry name" value="TrpB-like_PALP_sf"/>
</dbReference>
<accession>A0A0M6XXT6</accession>
<comment type="cofactor">
    <cofactor evidence="1">
        <name>pyridoxal 5'-phosphate</name>
        <dbReference type="ChEBI" id="CHEBI:597326"/>
    </cofactor>
</comment>
<dbReference type="EC" id="4.3.1.19" evidence="6"/>
<evidence type="ECO:0000259" key="5">
    <source>
        <dbReference type="Pfam" id="PF00291"/>
    </source>
</evidence>
<evidence type="ECO:0000313" key="6">
    <source>
        <dbReference type="EMBL" id="CTQ42237.1"/>
    </source>
</evidence>
<dbReference type="AlphaFoldDB" id="A0A0M6XXT6"/>
<reference evidence="7" key="1">
    <citation type="submission" date="2015-07" db="EMBL/GenBank/DDBJ databases">
        <authorList>
            <person name="Rodrigo-Torres Lidia"/>
            <person name="Arahal R.David."/>
        </authorList>
    </citation>
    <scope>NUCLEOTIDE SEQUENCE [LARGE SCALE GENOMIC DNA]</scope>
    <source>
        <strain evidence="7">CECT 4801</strain>
    </source>
</reference>